<accession>B2IK92</accession>
<protein>
    <submittedName>
        <fullName evidence="3">Activator of Hsp90 ATPase 1 family protein</fullName>
    </submittedName>
</protein>
<dbReference type="eggNOG" id="COG3832">
    <property type="taxonomic scope" value="Bacteria"/>
</dbReference>
<dbReference type="EMBL" id="CP001016">
    <property type="protein sequence ID" value="ACB95024.1"/>
    <property type="molecule type" value="Genomic_DNA"/>
</dbReference>
<dbReference type="Pfam" id="PF08327">
    <property type="entry name" value="AHSA1"/>
    <property type="match status" value="1"/>
</dbReference>
<evidence type="ECO:0000256" key="1">
    <source>
        <dbReference type="ARBA" id="ARBA00006817"/>
    </source>
</evidence>
<evidence type="ECO:0000313" key="3">
    <source>
        <dbReference type="EMBL" id="ACB95024.1"/>
    </source>
</evidence>
<dbReference type="InterPro" id="IPR023393">
    <property type="entry name" value="START-like_dom_sf"/>
</dbReference>
<dbReference type="Gene3D" id="3.30.530.20">
    <property type="match status" value="1"/>
</dbReference>
<dbReference type="InterPro" id="IPR013538">
    <property type="entry name" value="ASHA1/2-like_C"/>
</dbReference>
<dbReference type="STRING" id="395963.Bind_1384"/>
<reference evidence="4" key="1">
    <citation type="submission" date="2008-03" db="EMBL/GenBank/DDBJ databases">
        <title>Complete sequence of chromosome of Beijerinckia indica subsp. indica ATCC 9039.</title>
        <authorList>
            <consortium name="US DOE Joint Genome Institute"/>
            <person name="Copeland A."/>
            <person name="Lucas S."/>
            <person name="Lapidus A."/>
            <person name="Glavina del Rio T."/>
            <person name="Dalin E."/>
            <person name="Tice H."/>
            <person name="Bruce D."/>
            <person name="Goodwin L."/>
            <person name="Pitluck S."/>
            <person name="LaButti K."/>
            <person name="Schmutz J."/>
            <person name="Larimer F."/>
            <person name="Land M."/>
            <person name="Hauser L."/>
            <person name="Kyrpides N."/>
            <person name="Mikhailova N."/>
            <person name="Dunfield P.F."/>
            <person name="Dedysh S.N."/>
            <person name="Liesack W."/>
            <person name="Saw J.H."/>
            <person name="Alam M."/>
            <person name="Chen Y."/>
            <person name="Murrell J.C."/>
            <person name="Richardson P."/>
        </authorList>
    </citation>
    <scope>NUCLEOTIDE SEQUENCE [LARGE SCALE GENOMIC DNA]</scope>
    <source>
        <strain evidence="4">ATCC 9039 / DSM 1715 / NCIMB 8712</strain>
    </source>
</reference>
<gene>
    <name evidence="3" type="ordered locus">Bind_1384</name>
</gene>
<evidence type="ECO:0000259" key="2">
    <source>
        <dbReference type="Pfam" id="PF08327"/>
    </source>
</evidence>
<dbReference type="OrthoDB" id="9803476at2"/>
<reference evidence="3 4" key="2">
    <citation type="journal article" date="2010" name="J. Bacteriol.">
        <title>Complete genome sequence of Beijerinckia indica subsp. indica.</title>
        <authorList>
            <person name="Tamas I."/>
            <person name="Dedysh S.N."/>
            <person name="Liesack W."/>
            <person name="Stott M.B."/>
            <person name="Alam M."/>
            <person name="Murrell J.C."/>
            <person name="Dunfield P.F."/>
        </authorList>
    </citation>
    <scope>NUCLEOTIDE SEQUENCE [LARGE SCALE GENOMIC DNA]</scope>
    <source>
        <strain evidence="4">ATCC 9039 / DSM 1715 / NCIMB 8712</strain>
    </source>
</reference>
<dbReference type="AlphaFoldDB" id="B2IK92"/>
<dbReference type="CDD" id="cd07814">
    <property type="entry name" value="SRPBCC_CalC_Aha1-like"/>
    <property type="match status" value="1"/>
</dbReference>
<comment type="similarity">
    <text evidence="1">Belongs to the AHA1 family.</text>
</comment>
<sequence length="161" mass="18796">MTEETKPTRNIVAETDVPFPIEQVWRAITDSEYIALWFMKNDLKPEFGHKFTFRSRPIERWDGEFQCQVLDVEENQKISYTWKGGHQELKGFGHFIDTMAIWTLTPNADGSTHVRFEHEGFDMSEEMDGCFEAMSKGSQSILRTLNKMMPDFVEEWATTNS</sequence>
<dbReference type="HOGENOM" id="CLU_108923_9_0_5"/>
<evidence type="ECO:0000313" key="4">
    <source>
        <dbReference type="Proteomes" id="UP000001695"/>
    </source>
</evidence>
<proteinExistence type="inferred from homology"/>
<dbReference type="KEGG" id="bid:Bind_1384"/>
<feature type="domain" description="Activator of Hsp90 ATPase homologue 1/2-like C-terminal" evidence="2">
    <location>
        <begin position="19"/>
        <end position="148"/>
    </location>
</feature>
<name>B2IK92_BEII9</name>
<keyword evidence="4" id="KW-1185">Reference proteome</keyword>
<dbReference type="SUPFAM" id="SSF55961">
    <property type="entry name" value="Bet v1-like"/>
    <property type="match status" value="1"/>
</dbReference>
<dbReference type="Proteomes" id="UP000001695">
    <property type="component" value="Chromosome"/>
</dbReference>
<organism evidence="3 4">
    <name type="scientific">Beijerinckia indica subsp. indica (strain ATCC 9039 / DSM 1715 / NCIMB 8712)</name>
    <dbReference type="NCBI Taxonomy" id="395963"/>
    <lineage>
        <taxon>Bacteria</taxon>
        <taxon>Pseudomonadati</taxon>
        <taxon>Pseudomonadota</taxon>
        <taxon>Alphaproteobacteria</taxon>
        <taxon>Hyphomicrobiales</taxon>
        <taxon>Beijerinckiaceae</taxon>
        <taxon>Beijerinckia</taxon>
    </lineage>
</organism>